<proteinExistence type="predicted"/>
<keyword evidence="3" id="KW-1185">Reference proteome</keyword>
<protein>
    <recommendedName>
        <fullName evidence="4">NYN domain-containing protein</fullName>
    </recommendedName>
</protein>
<organism evidence="2 3">
    <name type="scientific">Microbacterium elymi</name>
    <dbReference type="NCBI Taxonomy" id="2909587"/>
    <lineage>
        <taxon>Bacteria</taxon>
        <taxon>Bacillati</taxon>
        <taxon>Actinomycetota</taxon>
        <taxon>Actinomycetes</taxon>
        <taxon>Micrococcales</taxon>
        <taxon>Microbacteriaceae</taxon>
        <taxon>Microbacterium</taxon>
    </lineage>
</organism>
<evidence type="ECO:0000313" key="2">
    <source>
        <dbReference type="EMBL" id="UUT36750.1"/>
    </source>
</evidence>
<accession>A0ABY5NNK6</accession>
<dbReference type="Proteomes" id="UP001054811">
    <property type="component" value="Chromosome"/>
</dbReference>
<gene>
    <name evidence="2" type="ORF">L2X98_33325</name>
</gene>
<evidence type="ECO:0008006" key="4">
    <source>
        <dbReference type="Google" id="ProtNLM"/>
    </source>
</evidence>
<sequence length="216" mass="22855">MHPGFADSWARLRGLLDVHPAIVVDAANVVGSVPDGWWRDRAGAAGRLIADVAGLVRGGVDADALGLAEHRWFPEASVVIEGQAKAAADQADVRVVRAEASGDDAIVAEAQRRVDAGATVTVVTSDRELARPLHGAGCRGARPEVAARSACPRDSSLSEERSDETKGRCKRNSPATVRDSSQGNHAAPREGAHSCPRKRSISRRSRLVGRPAPRSR</sequence>
<feature type="compositionally biased region" description="Polar residues" evidence="1">
    <location>
        <begin position="173"/>
        <end position="184"/>
    </location>
</feature>
<feature type="compositionally biased region" description="Basic and acidic residues" evidence="1">
    <location>
        <begin position="156"/>
        <end position="167"/>
    </location>
</feature>
<evidence type="ECO:0000256" key="1">
    <source>
        <dbReference type="SAM" id="MobiDB-lite"/>
    </source>
</evidence>
<name>A0ABY5NNK6_9MICO</name>
<reference evidence="2" key="1">
    <citation type="submission" date="2022-01" db="EMBL/GenBank/DDBJ databases">
        <title>Microbacterium eymi and Microbacterium rhizovicinus sp. nov., isolated from the rhizospheric soil of Elymus tsukushiensis, a plant native to the Dokdo Islands, Republic of Korea.</title>
        <authorList>
            <person name="Hwang Y.J."/>
        </authorList>
    </citation>
    <scope>NUCLEOTIDE SEQUENCE</scope>
    <source>
        <strain evidence="2">KUDC0405</strain>
    </source>
</reference>
<evidence type="ECO:0000313" key="3">
    <source>
        <dbReference type="Proteomes" id="UP001054811"/>
    </source>
</evidence>
<dbReference type="EMBL" id="CP091139">
    <property type="protein sequence ID" value="UUT36750.1"/>
    <property type="molecule type" value="Genomic_DNA"/>
</dbReference>
<feature type="region of interest" description="Disordered" evidence="1">
    <location>
        <begin position="149"/>
        <end position="216"/>
    </location>
</feature>
<feature type="compositionally biased region" description="Basic residues" evidence="1">
    <location>
        <begin position="195"/>
        <end position="216"/>
    </location>
</feature>